<accession>A0A3A8I6L1</accession>
<reference evidence="3 4" key="1">
    <citation type="submission" date="2020-05" db="EMBL/GenBank/DDBJ databases">
        <authorList>
            <person name="Whitworth D."/>
        </authorList>
    </citation>
    <scope>NUCLEOTIDE SEQUENCE [LARGE SCALE GENOMIC DNA]</scope>
    <source>
        <strain evidence="3 4">AB043B</strain>
    </source>
</reference>
<keyword evidence="4" id="KW-1185">Reference proteome</keyword>
<protein>
    <submittedName>
        <fullName evidence="3">General secretion pathway protein M</fullName>
    </submittedName>
</protein>
<keyword evidence="2" id="KW-0812">Transmembrane</keyword>
<keyword evidence="2" id="KW-1133">Transmembrane helix</keyword>
<gene>
    <name evidence="3" type="ORF">HMI49_19285</name>
</gene>
<organism evidence="3 4">
    <name type="scientific">Corallococcus exercitus</name>
    <dbReference type="NCBI Taxonomy" id="2316736"/>
    <lineage>
        <taxon>Bacteria</taxon>
        <taxon>Pseudomonadati</taxon>
        <taxon>Myxococcota</taxon>
        <taxon>Myxococcia</taxon>
        <taxon>Myxococcales</taxon>
        <taxon>Cystobacterineae</taxon>
        <taxon>Myxococcaceae</taxon>
        <taxon>Corallococcus</taxon>
    </lineage>
</organism>
<sequence length="185" mass="20660">MGKLKELFAPLQTWFERLSDRERKLVALAGSAVLVFVLFVTLFSFANSAQGYRRRTQDKLAKLQEVQALATSYGQAQAERQNVEQQLTQSNVRLITYIEDKATAAGLTVPNMTPKGDVGVGDGKIIESSVELTFTDVDLRKLTDFLRTVETGPGIVKVKYLRVEPRPATDTLTAWTTVATYRMKQ</sequence>
<proteinExistence type="predicted"/>
<dbReference type="GO" id="GO:0015628">
    <property type="term" value="P:protein secretion by the type II secretion system"/>
    <property type="evidence" value="ECO:0007669"/>
    <property type="project" value="InterPro"/>
</dbReference>
<dbReference type="AlphaFoldDB" id="A0A3A8I6L1"/>
<name>A0A3A8I6L1_9BACT</name>
<keyword evidence="2" id="KW-0472">Membrane</keyword>
<evidence type="ECO:0000256" key="2">
    <source>
        <dbReference type="SAM" id="Phobius"/>
    </source>
</evidence>
<dbReference type="Proteomes" id="UP000563426">
    <property type="component" value="Unassembled WGS sequence"/>
</dbReference>
<dbReference type="EMBL" id="JABFJV010000105">
    <property type="protein sequence ID" value="NOK35350.1"/>
    <property type="molecule type" value="Genomic_DNA"/>
</dbReference>
<dbReference type="Gene3D" id="3.30.70.60">
    <property type="match status" value="1"/>
</dbReference>
<dbReference type="Pfam" id="PF04612">
    <property type="entry name" value="T2SSM"/>
    <property type="match status" value="1"/>
</dbReference>
<evidence type="ECO:0000313" key="3">
    <source>
        <dbReference type="EMBL" id="NOK35350.1"/>
    </source>
</evidence>
<feature type="transmembrane region" description="Helical" evidence="2">
    <location>
        <begin position="25"/>
        <end position="46"/>
    </location>
</feature>
<dbReference type="RefSeq" id="WP_120525680.1">
    <property type="nucleotide sequence ID" value="NZ_JABFJV010000105.1"/>
</dbReference>
<comment type="caution">
    <text evidence="3">The sequence shown here is derived from an EMBL/GenBank/DDBJ whole genome shotgun (WGS) entry which is preliminary data.</text>
</comment>
<evidence type="ECO:0000313" key="4">
    <source>
        <dbReference type="Proteomes" id="UP000563426"/>
    </source>
</evidence>
<feature type="coiled-coil region" evidence="1">
    <location>
        <begin position="66"/>
        <end position="93"/>
    </location>
</feature>
<dbReference type="OrthoDB" id="5381383at2"/>
<evidence type="ECO:0000256" key="1">
    <source>
        <dbReference type="SAM" id="Coils"/>
    </source>
</evidence>
<dbReference type="InterPro" id="IPR007690">
    <property type="entry name" value="T2SS_GspM"/>
</dbReference>
<dbReference type="GO" id="GO:0015627">
    <property type="term" value="C:type II protein secretion system complex"/>
    <property type="evidence" value="ECO:0007669"/>
    <property type="project" value="InterPro"/>
</dbReference>
<keyword evidence="1" id="KW-0175">Coiled coil</keyword>
<dbReference type="InterPro" id="IPR014717">
    <property type="entry name" value="Transl_elong_EF1B/ribsomal_bS6"/>
</dbReference>